<name>A0A1W1EJB2_9ZZZZ</name>
<dbReference type="GO" id="GO:0016740">
    <property type="term" value="F:transferase activity"/>
    <property type="evidence" value="ECO:0007669"/>
    <property type="project" value="UniProtKB-KW"/>
</dbReference>
<keyword evidence="1" id="KW-0808">Transferase</keyword>
<accession>A0A1W1EJB2</accession>
<protein>
    <submittedName>
        <fullName evidence="1">Histone acetyltransferase HPA2 and related acetyltransferases</fullName>
    </submittedName>
</protein>
<sequence length="187" mass="22613">MSKFEISLFMGKSILENQKDIVDLRIEILENSPYTYKIQKEDEQEYIKKFAKIKDSIIVTLKDNNKIVAMLNAIPLIYENQEILLVWSKTEFEVNSIYYFKEILISHQYNRIELKQEILNTAQDWIKGFNKYNFFITSITNVDENSTIKEQFYRDNLYDKLDIKANSRYIRREDNQNNKLHFWIKKI</sequence>
<gene>
    <name evidence="1" type="ORF">MNB_SV-15-16</name>
</gene>
<organism evidence="1">
    <name type="scientific">hydrothermal vent metagenome</name>
    <dbReference type="NCBI Taxonomy" id="652676"/>
    <lineage>
        <taxon>unclassified sequences</taxon>
        <taxon>metagenomes</taxon>
        <taxon>ecological metagenomes</taxon>
    </lineage>
</organism>
<evidence type="ECO:0000313" key="1">
    <source>
        <dbReference type="EMBL" id="SHO80964.1"/>
    </source>
</evidence>
<dbReference type="EMBL" id="FRYL01000023">
    <property type="protein sequence ID" value="SHO80964.1"/>
    <property type="molecule type" value="Genomic_DNA"/>
</dbReference>
<proteinExistence type="predicted"/>
<reference evidence="1" key="1">
    <citation type="submission" date="2016-10" db="EMBL/GenBank/DDBJ databases">
        <authorList>
            <person name="de Groot N.N."/>
        </authorList>
    </citation>
    <scope>NUCLEOTIDE SEQUENCE</scope>
</reference>
<dbReference type="AlphaFoldDB" id="A0A1W1EJB2"/>